<evidence type="ECO:0000259" key="1">
    <source>
        <dbReference type="Pfam" id="PF21788"/>
    </source>
</evidence>
<dbReference type="EMBL" id="JABSTR010001154">
    <property type="protein sequence ID" value="KAH9383533.1"/>
    <property type="molecule type" value="Genomic_DNA"/>
</dbReference>
<dbReference type="AlphaFoldDB" id="A0A9J6H9W1"/>
<dbReference type="VEuPathDB" id="VectorBase:HLOH_050708"/>
<evidence type="ECO:0000313" key="2">
    <source>
        <dbReference type="EMBL" id="KAH9383533.1"/>
    </source>
</evidence>
<sequence length="128" mass="14283">MKVKVAAKTFSSSVSKSLDLARRLELRQFEACAGTAKFIADVDRYVVVQVNFTCNLKSIAFFSRLFDLLNSQNPTSMDLKAPLRPASFQRQKETMLEMSAKLTMLRLPTGDLVCTSGRRMSVIALLSL</sequence>
<feature type="domain" description="Transposable element P transposase-like GTP-binding insertion" evidence="1">
    <location>
        <begin position="1"/>
        <end position="44"/>
    </location>
</feature>
<accession>A0A9J6H9W1</accession>
<organism evidence="2 3">
    <name type="scientific">Haemaphysalis longicornis</name>
    <name type="common">Bush tick</name>
    <dbReference type="NCBI Taxonomy" id="44386"/>
    <lineage>
        <taxon>Eukaryota</taxon>
        <taxon>Metazoa</taxon>
        <taxon>Ecdysozoa</taxon>
        <taxon>Arthropoda</taxon>
        <taxon>Chelicerata</taxon>
        <taxon>Arachnida</taxon>
        <taxon>Acari</taxon>
        <taxon>Parasitiformes</taxon>
        <taxon>Ixodida</taxon>
        <taxon>Ixodoidea</taxon>
        <taxon>Ixodidae</taxon>
        <taxon>Haemaphysalinae</taxon>
        <taxon>Haemaphysalis</taxon>
    </lineage>
</organism>
<dbReference type="InterPro" id="IPR048366">
    <property type="entry name" value="TNP-like_GBD"/>
</dbReference>
<comment type="caution">
    <text evidence="2">The sequence shown here is derived from an EMBL/GenBank/DDBJ whole genome shotgun (WGS) entry which is preliminary data.</text>
</comment>
<keyword evidence="3" id="KW-1185">Reference proteome</keyword>
<reference evidence="2 3" key="1">
    <citation type="journal article" date="2020" name="Cell">
        <title>Large-Scale Comparative Analyses of Tick Genomes Elucidate Their Genetic Diversity and Vector Capacities.</title>
        <authorList>
            <consortium name="Tick Genome and Microbiome Consortium (TIGMIC)"/>
            <person name="Jia N."/>
            <person name="Wang J."/>
            <person name="Shi W."/>
            <person name="Du L."/>
            <person name="Sun Y."/>
            <person name="Zhan W."/>
            <person name="Jiang J.F."/>
            <person name="Wang Q."/>
            <person name="Zhang B."/>
            <person name="Ji P."/>
            <person name="Bell-Sakyi L."/>
            <person name="Cui X.M."/>
            <person name="Yuan T.T."/>
            <person name="Jiang B.G."/>
            <person name="Yang W.F."/>
            <person name="Lam T.T."/>
            <person name="Chang Q.C."/>
            <person name="Ding S.J."/>
            <person name="Wang X.J."/>
            <person name="Zhu J.G."/>
            <person name="Ruan X.D."/>
            <person name="Zhao L."/>
            <person name="Wei J.T."/>
            <person name="Ye R.Z."/>
            <person name="Que T.C."/>
            <person name="Du C.H."/>
            <person name="Zhou Y.H."/>
            <person name="Cheng J.X."/>
            <person name="Dai P.F."/>
            <person name="Guo W.B."/>
            <person name="Han X.H."/>
            <person name="Huang E.J."/>
            <person name="Li L.F."/>
            <person name="Wei W."/>
            <person name="Gao Y.C."/>
            <person name="Liu J.Z."/>
            <person name="Shao H.Z."/>
            <person name="Wang X."/>
            <person name="Wang C.C."/>
            <person name="Yang T.C."/>
            <person name="Huo Q.B."/>
            <person name="Li W."/>
            <person name="Chen H.Y."/>
            <person name="Chen S.E."/>
            <person name="Zhou L.G."/>
            <person name="Ni X.B."/>
            <person name="Tian J.H."/>
            <person name="Sheng Y."/>
            <person name="Liu T."/>
            <person name="Pan Y.S."/>
            <person name="Xia L.Y."/>
            <person name="Li J."/>
            <person name="Zhao F."/>
            <person name="Cao W.C."/>
        </authorList>
    </citation>
    <scope>NUCLEOTIDE SEQUENCE [LARGE SCALE GENOMIC DNA]</scope>
    <source>
        <strain evidence="2">HaeL-2018</strain>
    </source>
</reference>
<proteinExistence type="predicted"/>
<name>A0A9J6H9W1_HAELO</name>
<dbReference type="OrthoDB" id="7312725at2759"/>
<protein>
    <recommendedName>
        <fullName evidence="1">Transposable element P transposase-like GTP-binding insertion domain-containing protein</fullName>
    </recommendedName>
</protein>
<dbReference type="Proteomes" id="UP000821853">
    <property type="component" value="Unassembled WGS sequence"/>
</dbReference>
<evidence type="ECO:0000313" key="3">
    <source>
        <dbReference type="Proteomes" id="UP000821853"/>
    </source>
</evidence>
<gene>
    <name evidence="2" type="ORF">HPB48_025105</name>
</gene>
<dbReference type="Pfam" id="PF21788">
    <property type="entry name" value="TNP-like_GBD"/>
    <property type="match status" value="1"/>
</dbReference>